<dbReference type="NCBIfam" id="TIGR03806">
    <property type="entry name" value="chp_HNE_0200"/>
    <property type="match status" value="1"/>
</dbReference>
<gene>
    <name evidence="2" type="ORF">ACFPB0_11140</name>
</gene>
<organism evidence="2 3">
    <name type="scientific">Glycocaulis abyssi</name>
    <dbReference type="NCBI Taxonomy" id="1433403"/>
    <lineage>
        <taxon>Bacteria</taxon>
        <taxon>Pseudomonadati</taxon>
        <taxon>Pseudomonadota</taxon>
        <taxon>Alphaproteobacteria</taxon>
        <taxon>Maricaulales</taxon>
        <taxon>Maricaulaceae</taxon>
        <taxon>Glycocaulis</taxon>
    </lineage>
</organism>
<dbReference type="EMBL" id="JBHSGQ010000005">
    <property type="protein sequence ID" value="MFC4725847.1"/>
    <property type="molecule type" value="Genomic_DNA"/>
</dbReference>
<evidence type="ECO:0000313" key="2">
    <source>
        <dbReference type="EMBL" id="MFC4725847.1"/>
    </source>
</evidence>
<reference evidence="3" key="1">
    <citation type="journal article" date="2019" name="Int. J. Syst. Evol. Microbiol.">
        <title>The Global Catalogue of Microorganisms (GCM) 10K type strain sequencing project: providing services to taxonomists for standard genome sequencing and annotation.</title>
        <authorList>
            <consortium name="The Broad Institute Genomics Platform"/>
            <consortium name="The Broad Institute Genome Sequencing Center for Infectious Disease"/>
            <person name="Wu L."/>
            <person name="Ma J."/>
        </authorList>
    </citation>
    <scope>NUCLEOTIDE SEQUENCE [LARGE SCALE GENOMIC DNA]</scope>
    <source>
        <strain evidence="3">CCUG 62981</strain>
    </source>
</reference>
<accession>A0ABV9NBY2</accession>
<dbReference type="PROSITE" id="PS51257">
    <property type="entry name" value="PROKAR_LIPOPROTEIN"/>
    <property type="match status" value="1"/>
</dbReference>
<feature type="signal peptide" evidence="1">
    <location>
        <begin position="1"/>
        <end position="15"/>
    </location>
</feature>
<protein>
    <submittedName>
        <fullName evidence="2">SO2930 family diheme c-type cytochrome</fullName>
    </submittedName>
</protein>
<proteinExistence type="predicted"/>
<feature type="chain" id="PRO_5045770691" evidence="1">
    <location>
        <begin position="16"/>
        <end position="395"/>
    </location>
</feature>
<dbReference type="RefSeq" id="WP_371392814.1">
    <property type="nucleotide sequence ID" value="NZ_CP163421.1"/>
</dbReference>
<evidence type="ECO:0000256" key="1">
    <source>
        <dbReference type="SAM" id="SignalP"/>
    </source>
</evidence>
<keyword evidence="3" id="KW-1185">Reference proteome</keyword>
<name>A0ABV9NBY2_9PROT</name>
<sequence length="395" mass="42334">MKHILTLLAAGFVLAACGNDAGEGGGPASPAGTATWEAATAFHASGNPVTLEEWGQFRIEGERLVLADGVVPYGMNTALFSDYALKLRTVWLPEGAEPASWHDEEVFEFPVGTVITKTFYYPRGGEGFEEVALDFDPNAHFDGRALDLSAVRVIETRILVRREAGWAAIPYAWNEDQRSTRLARTGAFVDLTLIAAGGRSQALNYQIPDVNQCAQCHITNAADAQLRPIGPRARHLNGGYPYAHGEQNQLAFWREAGLLAGGPAEHDAAPRSAVWHGETTLSGMALDAAARAYIDINCAHCHSRTGHARTSGLYLEPSEMTGPAFGVCKPPIAAGRGTGNRLYSIVPGDSDASIFTFRMETTRPDAMMPELGRSVAHTEGLALVARWIDAMAGGC</sequence>
<evidence type="ECO:0000313" key="3">
    <source>
        <dbReference type="Proteomes" id="UP001596024"/>
    </source>
</evidence>
<comment type="caution">
    <text evidence="2">The sequence shown here is derived from an EMBL/GenBank/DDBJ whole genome shotgun (WGS) entry which is preliminary data.</text>
</comment>
<dbReference type="InterPro" id="IPR022269">
    <property type="entry name" value="SO_2930-like_C"/>
</dbReference>
<keyword evidence="1" id="KW-0732">Signal</keyword>
<dbReference type="Proteomes" id="UP001596024">
    <property type="component" value="Unassembled WGS sequence"/>
</dbReference>